<dbReference type="STRING" id="683260.SAMN05421874_11725"/>
<evidence type="ECO:0008006" key="3">
    <source>
        <dbReference type="Google" id="ProtNLM"/>
    </source>
</evidence>
<name>A0A1G9HXY9_9ACTN</name>
<gene>
    <name evidence="1" type="ORF">SAMN05421874_11725</name>
</gene>
<dbReference type="RefSeq" id="WP_218129137.1">
    <property type="nucleotide sequence ID" value="NZ_FNFB01000017.1"/>
</dbReference>
<dbReference type="Proteomes" id="UP000198683">
    <property type="component" value="Unassembled WGS sequence"/>
</dbReference>
<reference evidence="1 2" key="1">
    <citation type="submission" date="2016-10" db="EMBL/GenBank/DDBJ databases">
        <authorList>
            <person name="de Groot N.N."/>
        </authorList>
    </citation>
    <scope>NUCLEOTIDE SEQUENCE [LARGE SCALE GENOMIC DNA]</scope>
    <source>
        <strain evidence="1 2">CGMCC 4.5681</strain>
    </source>
</reference>
<evidence type="ECO:0000313" key="1">
    <source>
        <dbReference type="EMBL" id="SDL17544.1"/>
    </source>
</evidence>
<dbReference type="AlphaFoldDB" id="A0A1G9HXY9"/>
<evidence type="ECO:0000313" key="2">
    <source>
        <dbReference type="Proteomes" id="UP000198683"/>
    </source>
</evidence>
<sequence length="274" mass="29549">MDVRLDMELADFRTQISEALAEGGTQPLVRLTDEELAVLDPEETFIPKPCLSAMDTQQREWAMATALRSLVSREVVEIHNIEELDAALYGAQEAAADMRIRMDVDLALALRRTADRALAITQHTAAGTAFGYVHIHAANLLLVERITAGGMHLFTLADKVHEAVNLVQPLLDPFGVADQDGPLTPLDPSALDREHVGPLAAVIDNARIVAELVLLSDPPGPMLTTYVTDRAVWAVLVDSPHAPTGITARSVSTATLSQHIAEMLSAGNQEAHHA</sequence>
<keyword evidence="2" id="KW-1185">Reference proteome</keyword>
<accession>A0A1G9HXY9</accession>
<organism evidence="1 2">
    <name type="scientific">Nonomuraea maritima</name>
    <dbReference type="NCBI Taxonomy" id="683260"/>
    <lineage>
        <taxon>Bacteria</taxon>
        <taxon>Bacillati</taxon>
        <taxon>Actinomycetota</taxon>
        <taxon>Actinomycetes</taxon>
        <taxon>Streptosporangiales</taxon>
        <taxon>Streptosporangiaceae</taxon>
        <taxon>Nonomuraea</taxon>
    </lineage>
</organism>
<protein>
    <recommendedName>
        <fullName evidence="3">EspG family protein</fullName>
    </recommendedName>
</protein>
<proteinExistence type="predicted"/>
<dbReference type="EMBL" id="FNFB01000017">
    <property type="protein sequence ID" value="SDL17544.1"/>
    <property type="molecule type" value="Genomic_DNA"/>
</dbReference>